<evidence type="ECO:0000313" key="6">
    <source>
        <dbReference type="EMBL" id="RWR08858.1"/>
    </source>
</evidence>
<dbReference type="RefSeq" id="WP_128183767.1">
    <property type="nucleotide sequence ID" value="NZ_SAUV01000009.1"/>
</dbReference>
<dbReference type="EMBL" id="SAUX01000008">
    <property type="protein sequence ID" value="RWR30338.1"/>
    <property type="molecule type" value="Genomic_DNA"/>
</dbReference>
<evidence type="ECO:0000256" key="3">
    <source>
        <dbReference type="ARBA" id="ARBA00022989"/>
    </source>
</evidence>
<proteinExistence type="predicted"/>
<dbReference type="AlphaFoldDB" id="A0A443IQT7"/>
<keyword evidence="9" id="KW-1185">Reference proteome</keyword>
<sequence>MTPELTALAIAALWQVVMVGAAGAVMNRELGPAFNAGPRDRMPEPSPLLGRLRRAVNNHVENLGLFTIAVVVVTLSGKAGGFTAACAWVFVAARVLYLPAYAFGWSPWRSVIWMVGLLATLAMIFAALFGAAAAA</sequence>
<evidence type="ECO:0000313" key="9">
    <source>
        <dbReference type="Proteomes" id="UP000285710"/>
    </source>
</evidence>
<feature type="transmembrane region" description="Helical" evidence="5">
    <location>
        <begin position="111"/>
        <end position="134"/>
    </location>
</feature>
<accession>A0A443IQT7</accession>
<dbReference type="EMBL" id="SAUW01000016">
    <property type="protein sequence ID" value="RWR08858.1"/>
    <property type="molecule type" value="Genomic_DNA"/>
</dbReference>
<keyword evidence="3 5" id="KW-1133">Transmembrane helix</keyword>
<evidence type="ECO:0000313" key="8">
    <source>
        <dbReference type="Proteomes" id="UP000285295"/>
    </source>
</evidence>
<name>A0A443IQT7_9RHOB</name>
<dbReference type="SUPFAM" id="SSF161084">
    <property type="entry name" value="MAPEG domain-like"/>
    <property type="match status" value="1"/>
</dbReference>
<protein>
    <submittedName>
        <fullName evidence="6">MAPEG family protein</fullName>
    </submittedName>
</protein>
<keyword evidence="2 5" id="KW-0812">Transmembrane</keyword>
<evidence type="ECO:0000256" key="4">
    <source>
        <dbReference type="ARBA" id="ARBA00023136"/>
    </source>
</evidence>
<evidence type="ECO:0000313" key="7">
    <source>
        <dbReference type="EMBL" id="RWR30338.1"/>
    </source>
</evidence>
<dbReference type="Pfam" id="PF01124">
    <property type="entry name" value="MAPEG"/>
    <property type="match status" value="1"/>
</dbReference>
<gene>
    <name evidence="7" type="ORF">D2T31_07915</name>
    <name evidence="6" type="ORF">D2T33_14965</name>
</gene>
<evidence type="ECO:0000256" key="5">
    <source>
        <dbReference type="SAM" id="Phobius"/>
    </source>
</evidence>
<evidence type="ECO:0000256" key="2">
    <source>
        <dbReference type="ARBA" id="ARBA00022692"/>
    </source>
</evidence>
<dbReference type="Gene3D" id="1.20.120.550">
    <property type="entry name" value="Membrane associated eicosanoid/glutathione metabolism-like domain"/>
    <property type="match status" value="1"/>
</dbReference>
<reference evidence="8 9" key="2">
    <citation type="submission" date="2019-01" db="EMBL/GenBank/DDBJ databases">
        <authorList>
            <person name="Li Y."/>
        </authorList>
    </citation>
    <scope>NUCLEOTIDE SEQUENCE [LARGE SCALE GENOMIC DNA]</scope>
    <source>
        <strain evidence="6 9">2D-5</strain>
        <strain evidence="7 8">D19-10-3-21</strain>
    </source>
</reference>
<feature type="transmembrane region" description="Helical" evidence="5">
    <location>
        <begin position="6"/>
        <end position="26"/>
    </location>
</feature>
<dbReference type="OrthoDB" id="7743618at2"/>
<reference evidence="8 9" key="1">
    <citation type="submission" date="2019-01" db="EMBL/GenBank/DDBJ databases">
        <title>Sinorhodobacter populi sp. nov. isolated from the symptomatic bark tissue of Populus euramericana canker.</title>
        <authorList>
            <person name="Xu G."/>
        </authorList>
    </citation>
    <scope>NUCLEOTIDE SEQUENCE [LARGE SCALE GENOMIC DNA]</scope>
    <source>
        <strain evidence="6 9">2D-5</strain>
        <strain evidence="7 8">D19-10-3-21</strain>
    </source>
</reference>
<evidence type="ECO:0000256" key="1">
    <source>
        <dbReference type="ARBA" id="ARBA00004370"/>
    </source>
</evidence>
<dbReference type="InterPro" id="IPR001129">
    <property type="entry name" value="Membr-assoc_MAPEG"/>
</dbReference>
<dbReference type="InterPro" id="IPR023352">
    <property type="entry name" value="MAPEG-like_dom_sf"/>
</dbReference>
<organism evidence="6 9">
    <name type="scientific">Paenirhodobacter populi</name>
    <dbReference type="NCBI Taxonomy" id="2306993"/>
    <lineage>
        <taxon>Bacteria</taxon>
        <taxon>Pseudomonadati</taxon>
        <taxon>Pseudomonadota</taxon>
        <taxon>Alphaproteobacteria</taxon>
        <taxon>Rhodobacterales</taxon>
        <taxon>Rhodobacter group</taxon>
        <taxon>Paenirhodobacter</taxon>
    </lineage>
</organism>
<accession>A0A443KC30</accession>
<keyword evidence="4 5" id="KW-0472">Membrane</keyword>
<dbReference type="PANTHER" id="PTHR35371:SF1">
    <property type="entry name" value="BLR7753 PROTEIN"/>
    <property type="match status" value="1"/>
</dbReference>
<dbReference type="Proteomes" id="UP000285710">
    <property type="component" value="Unassembled WGS sequence"/>
</dbReference>
<comment type="caution">
    <text evidence="6">The sequence shown here is derived from an EMBL/GenBank/DDBJ whole genome shotgun (WGS) entry which is preliminary data.</text>
</comment>
<comment type="subcellular location">
    <subcellularLocation>
        <location evidence="1">Membrane</location>
    </subcellularLocation>
</comment>
<feature type="transmembrane region" description="Helical" evidence="5">
    <location>
        <begin position="63"/>
        <end position="91"/>
    </location>
</feature>
<dbReference type="PANTHER" id="PTHR35371">
    <property type="entry name" value="INNER MEMBRANE PROTEIN"/>
    <property type="match status" value="1"/>
</dbReference>
<dbReference type="GO" id="GO:0016020">
    <property type="term" value="C:membrane"/>
    <property type="evidence" value="ECO:0007669"/>
    <property type="project" value="UniProtKB-SubCell"/>
</dbReference>
<dbReference type="Proteomes" id="UP000285295">
    <property type="component" value="Unassembled WGS sequence"/>
</dbReference>